<organism evidence="2 3">
    <name type="scientific">Agrococcus versicolor</name>
    <dbReference type="NCBI Taxonomy" id="501482"/>
    <lineage>
        <taxon>Bacteria</taxon>
        <taxon>Bacillati</taxon>
        <taxon>Actinomycetota</taxon>
        <taxon>Actinomycetes</taxon>
        <taxon>Micrococcales</taxon>
        <taxon>Microbacteriaceae</taxon>
        <taxon>Agrococcus</taxon>
    </lineage>
</organism>
<evidence type="ECO:0000313" key="2">
    <source>
        <dbReference type="EMBL" id="GAA2171922.1"/>
    </source>
</evidence>
<sequence>MSEIQQLLDRMPVARIATQAGVDEADARRAIEAVLPALVGGMQANAQDGAGAASLERALAQHRGALDARLGGDVDPDDGRRIVRNVFGGRADDVATALGGAGGGALGDVVRKVLPIVAPMVLAWLAERVLGGGGGGGAGASRPAAGGRAAPERTGGENPFARSGGGAGDGALRAPGGSRPSAPRSGGSREQPREPSGGGLGDLLGGILGGGAGGGSGGGIVGDLLGGLLGGGRR</sequence>
<protein>
    <recommendedName>
        <fullName evidence="4">DUF937 domain-containing protein</fullName>
    </recommendedName>
</protein>
<keyword evidence="3" id="KW-1185">Reference proteome</keyword>
<dbReference type="InterPro" id="IPR009282">
    <property type="entry name" value="DUF937"/>
</dbReference>
<feature type="compositionally biased region" description="Low complexity" evidence="1">
    <location>
        <begin position="140"/>
        <end position="149"/>
    </location>
</feature>
<feature type="region of interest" description="Disordered" evidence="1">
    <location>
        <begin position="135"/>
        <end position="234"/>
    </location>
</feature>
<comment type="caution">
    <text evidence="2">The sequence shown here is derived from an EMBL/GenBank/DDBJ whole genome shotgun (WGS) entry which is preliminary data.</text>
</comment>
<name>A0ABN3ALY1_9MICO</name>
<dbReference type="Proteomes" id="UP001501599">
    <property type="component" value="Unassembled WGS sequence"/>
</dbReference>
<evidence type="ECO:0000256" key="1">
    <source>
        <dbReference type="SAM" id="MobiDB-lite"/>
    </source>
</evidence>
<dbReference type="Pfam" id="PF06078">
    <property type="entry name" value="DUF937"/>
    <property type="match status" value="1"/>
</dbReference>
<reference evidence="2 3" key="1">
    <citation type="journal article" date="2019" name="Int. J. Syst. Evol. Microbiol.">
        <title>The Global Catalogue of Microorganisms (GCM) 10K type strain sequencing project: providing services to taxonomists for standard genome sequencing and annotation.</title>
        <authorList>
            <consortium name="The Broad Institute Genomics Platform"/>
            <consortium name="The Broad Institute Genome Sequencing Center for Infectious Disease"/>
            <person name="Wu L."/>
            <person name="Ma J."/>
        </authorList>
    </citation>
    <scope>NUCLEOTIDE SEQUENCE [LARGE SCALE GENOMIC DNA]</scope>
    <source>
        <strain evidence="2 3">JCM 16026</strain>
    </source>
</reference>
<accession>A0ABN3ALY1</accession>
<feature type="compositionally biased region" description="Low complexity" evidence="1">
    <location>
        <begin position="173"/>
        <end position="189"/>
    </location>
</feature>
<proteinExistence type="predicted"/>
<dbReference type="EMBL" id="BAAAQT010000005">
    <property type="protein sequence ID" value="GAA2171922.1"/>
    <property type="molecule type" value="Genomic_DNA"/>
</dbReference>
<dbReference type="RefSeq" id="WP_344340547.1">
    <property type="nucleotide sequence ID" value="NZ_BAAAQT010000005.1"/>
</dbReference>
<evidence type="ECO:0000313" key="3">
    <source>
        <dbReference type="Proteomes" id="UP001501599"/>
    </source>
</evidence>
<gene>
    <name evidence="2" type="ORF">GCM10009846_07790</name>
</gene>
<feature type="compositionally biased region" description="Gly residues" evidence="1">
    <location>
        <begin position="196"/>
        <end position="234"/>
    </location>
</feature>
<evidence type="ECO:0008006" key="4">
    <source>
        <dbReference type="Google" id="ProtNLM"/>
    </source>
</evidence>